<sequence length="457" mass="51819">MAANLSTIKVIDQSQVAPTSGSVSTTTIPLTFFDIPWFLCPPIQWIWFYELPYPTLHFTQTVLPRLKESLSLTLRHFFPFAAKITCPPPPHHPYIVYNEGDAIQVTVSESEVLFNHFVGNRARDIKILQSFFPKLPVAHLSSNDDTQVVPTMAIQFTVFPNSGISIGLTFNHVVTDGRSLQHFMNSWAFIHRSHEEDFTSLSLPYYKRDVIKDTQGFTSIIVKDLRNGGKDLDVVGEVSTPNNVLITFMIKRAKTEQLKHSITTQSKLVDELRQVHMSTYVVTCAFMWVNLMKLQEQIRGSSDDDDRLYYFVFVADCRERFELCIPGAYFGNCLTYGYVSAKKRDLMGEDGIAVASIAIGRKIFELRKGGALIGAEKWVSNYKQVVKDGRFVTVAGSPKFREYEIDFGWGKPKKSDLVQLAPYSCFSLTGSREDNEGIDIGIIIEQHKFDLFNALFE</sequence>
<evidence type="ECO:0000256" key="1">
    <source>
        <dbReference type="ARBA" id="ARBA00022679"/>
    </source>
</evidence>
<accession>A0AAD9UBF4</accession>
<dbReference type="Gene3D" id="3.30.559.10">
    <property type="entry name" value="Chloramphenicol acetyltransferase-like domain"/>
    <property type="match status" value="2"/>
</dbReference>
<keyword evidence="1" id="KW-0808">Transferase</keyword>
<proteinExistence type="predicted"/>
<protein>
    <recommendedName>
        <fullName evidence="5">Anthocyanin acyltransferase</fullName>
    </recommendedName>
</protein>
<dbReference type="AlphaFoldDB" id="A0AAD9UBF4"/>
<dbReference type="PANTHER" id="PTHR31625">
    <property type="match status" value="1"/>
</dbReference>
<evidence type="ECO:0000313" key="4">
    <source>
        <dbReference type="Proteomes" id="UP001280121"/>
    </source>
</evidence>
<dbReference type="InterPro" id="IPR051504">
    <property type="entry name" value="Plant_metabolite_acyltrans"/>
</dbReference>
<organism evidence="3 4">
    <name type="scientific">Dipteronia dyeriana</name>
    <dbReference type="NCBI Taxonomy" id="168575"/>
    <lineage>
        <taxon>Eukaryota</taxon>
        <taxon>Viridiplantae</taxon>
        <taxon>Streptophyta</taxon>
        <taxon>Embryophyta</taxon>
        <taxon>Tracheophyta</taxon>
        <taxon>Spermatophyta</taxon>
        <taxon>Magnoliopsida</taxon>
        <taxon>eudicotyledons</taxon>
        <taxon>Gunneridae</taxon>
        <taxon>Pentapetalae</taxon>
        <taxon>rosids</taxon>
        <taxon>malvids</taxon>
        <taxon>Sapindales</taxon>
        <taxon>Sapindaceae</taxon>
        <taxon>Hippocastanoideae</taxon>
        <taxon>Acereae</taxon>
        <taxon>Dipteronia</taxon>
    </lineage>
</organism>
<dbReference type="GO" id="GO:0016747">
    <property type="term" value="F:acyltransferase activity, transferring groups other than amino-acyl groups"/>
    <property type="evidence" value="ECO:0007669"/>
    <property type="project" value="UniProtKB-ARBA"/>
</dbReference>
<dbReference type="Proteomes" id="UP001280121">
    <property type="component" value="Unassembled WGS sequence"/>
</dbReference>
<dbReference type="Pfam" id="PF02458">
    <property type="entry name" value="Transferase"/>
    <property type="match status" value="1"/>
</dbReference>
<name>A0AAD9UBF4_9ROSI</name>
<keyword evidence="2" id="KW-0012">Acyltransferase</keyword>
<reference evidence="3" key="1">
    <citation type="journal article" date="2023" name="Plant J.">
        <title>Genome sequences and population genomics provide insights into the demographic history, inbreeding, and mutation load of two 'living fossil' tree species of Dipteronia.</title>
        <authorList>
            <person name="Feng Y."/>
            <person name="Comes H.P."/>
            <person name="Chen J."/>
            <person name="Zhu S."/>
            <person name="Lu R."/>
            <person name="Zhang X."/>
            <person name="Li P."/>
            <person name="Qiu J."/>
            <person name="Olsen K.M."/>
            <person name="Qiu Y."/>
        </authorList>
    </citation>
    <scope>NUCLEOTIDE SEQUENCE</scope>
    <source>
        <strain evidence="3">KIB01</strain>
    </source>
</reference>
<gene>
    <name evidence="3" type="ORF">Ddye_018463</name>
</gene>
<dbReference type="EMBL" id="JANJYI010000005">
    <property type="protein sequence ID" value="KAK2650974.1"/>
    <property type="molecule type" value="Genomic_DNA"/>
</dbReference>
<comment type="caution">
    <text evidence="3">The sequence shown here is derived from an EMBL/GenBank/DDBJ whole genome shotgun (WGS) entry which is preliminary data.</text>
</comment>
<keyword evidence="4" id="KW-1185">Reference proteome</keyword>
<dbReference type="InterPro" id="IPR023213">
    <property type="entry name" value="CAT-like_dom_sf"/>
</dbReference>
<evidence type="ECO:0000313" key="3">
    <source>
        <dbReference type="EMBL" id="KAK2650974.1"/>
    </source>
</evidence>
<evidence type="ECO:0000256" key="2">
    <source>
        <dbReference type="ARBA" id="ARBA00023315"/>
    </source>
</evidence>
<evidence type="ECO:0008006" key="5">
    <source>
        <dbReference type="Google" id="ProtNLM"/>
    </source>
</evidence>